<protein>
    <submittedName>
        <fullName evidence="2">Uncharacterized protein</fullName>
    </submittedName>
</protein>
<proteinExistence type="predicted"/>
<dbReference type="AlphaFoldDB" id="A0A917TLT9"/>
<reference evidence="2" key="1">
    <citation type="journal article" date="2014" name="Int. J. Syst. Evol. Microbiol.">
        <title>Complete genome sequence of Corynebacterium casei LMG S-19264T (=DSM 44701T), isolated from a smear-ripened cheese.</title>
        <authorList>
            <consortium name="US DOE Joint Genome Institute (JGI-PGF)"/>
            <person name="Walter F."/>
            <person name="Albersmeier A."/>
            <person name="Kalinowski J."/>
            <person name="Ruckert C."/>
        </authorList>
    </citation>
    <scope>NUCLEOTIDE SEQUENCE</scope>
    <source>
        <strain evidence="2">CGMCC 4.7312</strain>
    </source>
</reference>
<evidence type="ECO:0000313" key="3">
    <source>
        <dbReference type="Proteomes" id="UP000608890"/>
    </source>
</evidence>
<gene>
    <name evidence="2" type="ORF">GCM10011608_10030</name>
</gene>
<evidence type="ECO:0000313" key="2">
    <source>
        <dbReference type="EMBL" id="GGM27286.1"/>
    </source>
</evidence>
<sequence>MAARNPNPARISDPLWRMWTEFDAAEPTALLGGILALKPGYHSYRSRLPGSDYSSGRDVAADKRGSAELASAIDLTMSTAAMIRYTRRLDVAARARDPRLYTDRGPVLREFIGTKDGRTVYCYVLVGGRALGVGADAGPDPGRDKSHLWHLHLSVIRRFAADAAALDGLLSVMHGETLDAWRRRTAPPTAPPTVKDASMQLTDKIRLIADRDVTYSQPTTTVEGVLASTNYYVIQGRDVLLAQLAASRLREEAILAAVTGGDSDAVLRAVAEQGDRIVAEVRETATADADRDTALAERLEAYASGRLTAEQVLAELRDLLPAKTPAEEPSRGCRPRPATVGPCGPSTIEG</sequence>
<keyword evidence="3" id="KW-1185">Reference proteome</keyword>
<dbReference type="Proteomes" id="UP000608890">
    <property type="component" value="Unassembled WGS sequence"/>
</dbReference>
<accession>A0A917TLT9</accession>
<comment type="caution">
    <text evidence="2">The sequence shown here is derived from an EMBL/GenBank/DDBJ whole genome shotgun (WGS) entry which is preliminary data.</text>
</comment>
<name>A0A917TLT9_9ACTN</name>
<reference evidence="2" key="2">
    <citation type="submission" date="2020-09" db="EMBL/GenBank/DDBJ databases">
        <authorList>
            <person name="Sun Q."/>
            <person name="Zhou Y."/>
        </authorList>
    </citation>
    <scope>NUCLEOTIDE SEQUENCE</scope>
    <source>
        <strain evidence="2">CGMCC 4.7312</strain>
    </source>
</reference>
<dbReference type="EMBL" id="BMNB01000003">
    <property type="protein sequence ID" value="GGM27286.1"/>
    <property type="molecule type" value="Genomic_DNA"/>
</dbReference>
<dbReference type="RefSeq" id="WP_189041050.1">
    <property type="nucleotide sequence ID" value="NZ_BMNB01000003.1"/>
</dbReference>
<organism evidence="2 3">
    <name type="scientific">Micromonospora sonchi</name>
    <dbReference type="NCBI Taxonomy" id="1763543"/>
    <lineage>
        <taxon>Bacteria</taxon>
        <taxon>Bacillati</taxon>
        <taxon>Actinomycetota</taxon>
        <taxon>Actinomycetes</taxon>
        <taxon>Micromonosporales</taxon>
        <taxon>Micromonosporaceae</taxon>
        <taxon>Micromonospora</taxon>
    </lineage>
</organism>
<evidence type="ECO:0000256" key="1">
    <source>
        <dbReference type="SAM" id="MobiDB-lite"/>
    </source>
</evidence>
<feature type="region of interest" description="Disordered" evidence="1">
    <location>
        <begin position="323"/>
        <end position="350"/>
    </location>
</feature>